<evidence type="ECO:0000313" key="2">
    <source>
        <dbReference type="EMBL" id="MBC3542312.1"/>
    </source>
</evidence>
<evidence type="ECO:0000256" key="1">
    <source>
        <dbReference type="SAM" id="Phobius"/>
    </source>
</evidence>
<feature type="transmembrane region" description="Helical" evidence="1">
    <location>
        <begin position="65"/>
        <end position="87"/>
    </location>
</feature>
<reference evidence="2 3" key="1">
    <citation type="journal article" date="2019" name="Int. J. Syst. Evol. Microbiol.">
        <title>Rufibacter sediminis sp. nov., isolated from freshwater lake sediment.</title>
        <authorList>
            <person name="Qu J.H."/>
            <person name="Zhang L.J."/>
            <person name="Fu Y.H."/>
            <person name="Li H.F."/>
        </authorList>
    </citation>
    <scope>NUCLEOTIDE SEQUENCE [LARGE SCALE GENOMIC DNA]</scope>
    <source>
        <strain evidence="2 3">H-1</strain>
    </source>
</reference>
<evidence type="ECO:0000313" key="3">
    <source>
        <dbReference type="Proteomes" id="UP000659698"/>
    </source>
</evidence>
<keyword evidence="1" id="KW-0472">Membrane</keyword>
<feature type="transmembrane region" description="Helical" evidence="1">
    <location>
        <begin position="35"/>
        <end position="53"/>
    </location>
</feature>
<gene>
    <name evidence="2" type="ORF">H7U12_21695</name>
</gene>
<dbReference type="Proteomes" id="UP000659698">
    <property type="component" value="Unassembled WGS sequence"/>
</dbReference>
<dbReference type="EMBL" id="JACOAF010000058">
    <property type="protein sequence ID" value="MBC3542312.1"/>
    <property type="molecule type" value="Genomic_DNA"/>
</dbReference>
<keyword evidence="1" id="KW-1133">Transmembrane helix</keyword>
<feature type="transmembrane region" description="Helical" evidence="1">
    <location>
        <begin position="7"/>
        <end position="29"/>
    </location>
</feature>
<protein>
    <submittedName>
        <fullName evidence="2">Uncharacterized protein</fullName>
    </submittedName>
</protein>
<keyword evidence="1" id="KW-0812">Transmembrane</keyword>
<name>A0ABR6VYM8_9BACT</name>
<comment type="caution">
    <text evidence="2">The sequence shown here is derived from an EMBL/GenBank/DDBJ whole genome shotgun (WGS) entry which is preliminary data.</text>
</comment>
<keyword evidence="3" id="KW-1185">Reference proteome</keyword>
<dbReference type="RefSeq" id="WP_186642018.1">
    <property type="nucleotide sequence ID" value="NZ_JACOAF010000058.1"/>
</dbReference>
<organism evidence="2 3">
    <name type="scientific">Rufibacter sediminis</name>
    <dbReference type="NCBI Taxonomy" id="2762756"/>
    <lineage>
        <taxon>Bacteria</taxon>
        <taxon>Pseudomonadati</taxon>
        <taxon>Bacteroidota</taxon>
        <taxon>Cytophagia</taxon>
        <taxon>Cytophagales</taxon>
        <taxon>Hymenobacteraceae</taxon>
        <taxon>Rufibacter</taxon>
    </lineage>
</organism>
<proteinExistence type="predicted"/>
<sequence>MEAKTISFNLFSWVFCIMVILTGVLNLLWVHPVPGIGYLLLSFLYFPPANELLKRKTGISVPPLIKIILGIIMVMFTLGVSDLGDIIDKW</sequence>
<accession>A0ABR6VYM8</accession>